<dbReference type="GO" id="GO:0008270">
    <property type="term" value="F:zinc ion binding"/>
    <property type="evidence" value="ECO:0007669"/>
    <property type="project" value="UniProtKB-KW"/>
</dbReference>
<evidence type="ECO:0000256" key="7">
    <source>
        <dbReference type="ARBA" id="ARBA00023054"/>
    </source>
</evidence>
<gene>
    <name evidence="15" type="ORF">Zmor_017243</name>
</gene>
<evidence type="ECO:0000256" key="9">
    <source>
        <dbReference type="ARBA" id="ARBA00023163"/>
    </source>
</evidence>
<dbReference type="SUPFAM" id="SSF57716">
    <property type="entry name" value="Glucocorticoid receptor-like (DNA-binding domain)"/>
    <property type="match status" value="1"/>
</dbReference>
<comment type="caution">
    <text evidence="15">The sequence shown here is derived from an EMBL/GenBank/DDBJ whole genome shotgun (WGS) entry which is preliminary data.</text>
</comment>
<dbReference type="InterPro" id="IPR048365">
    <property type="entry name" value="TNP-like_RNaseH_N"/>
</dbReference>
<protein>
    <recommendedName>
        <fullName evidence="14">THAP-type domain-containing protein</fullName>
    </recommendedName>
</protein>
<evidence type="ECO:0000313" key="16">
    <source>
        <dbReference type="Proteomes" id="UP001168821"/>
    </source>
</evidence>
<dbReference type="Gene3D" id="6.20.210.20">
    <property type="entry name" value="THAP domain"/>
    <property type="match status" value="1"/>
</dbReference>
<keyword evidence="8 12" id="KW-0238">DNA-binding</keyword>
<keyword evidence="4 12" id="KW-0863">Zinc-finger</keyword>
<evidence type="ECO:0000256" key="5">
    <source>
        <dbReference type="ARBA" id="ARBA00022833"/>
    </source>
</evidence>
<accession>A0AA38I8P8</accession>
<evidence type="ECO:0000256" key="6">
    <source>
        <dbReference type="ARBA" id="ARBA00023015"/>
    </source>
</evidence>
<dbReference type="InterPro" id="IPR026516">
    <property type="entry name" value="THAP1/10"/>
</dbReference>
<dbReference type="PANTHER" id="PTHR46600">
    <property type="entry name" value="THAP DOMAIN-CONTAINING"/>
    <property type="match status" value="1"/>
</dbReference>
<comment type="subcellular location">
    <subcellularLocation>
        <location evidence="1">Nucleus</location>
        <location evidence="1">Nucleoplasm</location>
    </subcellularLocation>
</comment>
<dbReference type="GO" id="GO:0043565">
    <property type="term" value="F:sequence-specific DNA binding"/>
    <property type="evidence" value="ECO:0007669"/>
    <property type="project" value="InterPro"/>
</dbReference>
<dbReference type="SMART" id="SM00692">
    <property type="entry name" value="DM3"/>
    <property type="match status" value="1"/>
</dbReference>
<keyword evidence="5" id="KW-0862">Zinc</keyword>
<evidence type="ECO:0000256" key="13">
    <source>
        <dbReference type="SAM" id="Coils"/>
    </source>
</evidence>
<reference evidence="15" key="1">
    <citation type="journal article" date="2023" name="G3 (Bethesda)">
        <title>Whole genome assemblies of Zophobas morio and Tenebrio molitor.</title>
        <authorList>
            <person name="Kaur S."/>
            <person name="Stinson S.A."/>
            <person name="diCenzo G.C."/>
        </authorList>
    </citation>
    <scope>NUCLEOTIDE SEQUENCE</scope>
    <source>
        <strain evidence="15">QUZm001</strain>
    </source>
</reference>
<keyword evidence="11" id="KW-0131">Cell cycle</keyword>
<dbReference type="PANTHER" id="PTHR46600:SF1">
    <property type="entry name" value="THAP DOMAIN-CONTAINING PROTEIN 1"/>
    <property type="match status" value="1"/>
</dbReference>
<dbReference type="PROSITE" id="PS50950">
    <property type="entry name" value="ZF_THAP"/>
    <property type="match status" value="1"/>
</dbReference>
<feature type="coiled-coil region" evidence="13">
    <location>
        <begin position="118"/>
        <end position="152"/>
    </location>
</feature>
<feature type="domain" description="THAP-type" evidence="14">
    <location>
        <begin position="1"/>
        <end position="82"/>
    </location>
</feature>
<evidence type="ECO:0000256" key="4">
    <source>
        <dbReference type="ARBA" id="ARBA00022771"/>
    </source>
</evidence>
<evidence type="ECO:0000256" key="1">
    <source>
        <dbReference type="ARBA" id="ARBA00004642"/>
    </source>
</evidence>
<dbReference type="EMBL" id="JALNTZ010000005">
    <property type="protein sequence ID" value="KAJ3651190.1"/>
    <property type="molecule type" value="Genomic_DNA"/>
</dbReference>
<evidence type="ECO:0000256" key="3">
    <source>
        <dbReference type="ARBA" id="ARBA00022723"/>
    </source>
</evidence>
<dbReference type="InterPro" id="IPR038441">
    <property type="entry name" value="THAP_Znf_sf"/>
</dbReference>
<dbReference type="Pfam" id="PF05485">
    <property type="entry name" value="THAP"/>
    <property type="match status" value="1"/>
</dbReference>
<evidence type="ECO:0000256" key="12">
    <source>
        <dbReference type="PROSITE-ProRule" id="PRU00309"/>
    </source>
</evidence>
<keyword evidence="16" id="KW-1185">Reference proteome</keyword>
<dbReference type="Pfam" id="PF21787">
    <property type="entry name" value="TNP-like_RNaseH_N"/>
    <property type="match status" value="1"/>
</dbReference>
<sequence length="380" mass="44577">MSSNRKCCVSNCKSRDLQDFSFHYIPVDTNLALQWKEAIAPFSDVEDLSEYSTICSSHFKHEDFIVSSKKRTLRAGAIPSRFLNSNTEFTESTEFPGSCIFNNVFDCATQTLRTSAQIESLEYTNRCLKQKLKQLQLRYDKLKETVEREKQEKSLCKEWEQLKQIKNDAKNLNPKAILILDQIQNYNKKKPKWSETTIRYCIAWRFCSPRGYEFPRNDFLKLPCKTTLRKYFGSENKHLIKERLTSEIKNLNISERVCSLIVDDMAVKESIRYSKAEDRIFGLETLPKVNTITKKPVIANQLLCFIIHGISTKYVTPASYYFHKKLSSTELHKLALEVLKLLAECQFMVVRIVEETFWKWLPSNLHSTSFQCWFKTFFQF</sequence>
<proteinExistence type="inferred from homology"/>
<keyword evidence="6" id="KW-0805">Transcription regulation</keyword>
<name>A0AA38I8P8_9CUCU</name>
<evidence type="ECO:0000256" key="8">
    <source>
        <dbReference type="ARBA" id="ARBA00023125"/>
    </source>
</evidence>
<organism evidence="15 16">
    <name type="scientific">Zophobas morio</name>
    <dbReference type="NCBI Taxonomy" id="2755281"/>
    <lineage>
        <taxon>Eukaryota</taxon>
        <taxon>Metazoa</taxon>
        <taxon>Ecdysozoa</taxon>
        <taxon>Arthropoda</taxon>
        <taxon>Hexapoda</taxon>
        <taxon>Insecta</taxon>
        <taxon>Pterygota</taxon>
        <taxon>Neoptera</taxon>
        <taxon>Endopterygota</taxon>
        <taxon>Coleoptera</taxon>
        <taxon>Polyphaga</taxon>
        <taxon>Cucujiformia</taxon>
        <taxon>Tenebrionidae</taxon>
        <taxon>Zophobas</taxon>
    </lineage>
</organism>
<dbReference type="AlphaFoldDB" id="A0AA38I8P8"/>
<evidence type="ECO:0000313" key="15">
    <source>
        <dbReference type="EMBL" id="KAJ3651190.1"/>
    </source>
</evidence>
<dbReference type="SMART" id="SM00980">
    <property type="entry name" value="THAP"/>
    <property type="match status" value="1"/>
</dbReference>
<dbReference type="InterPro" id="IPR006612">
    <property type="entry name" value="THAP_Znf"/>
</dbReference>
<keyword evidence="9" id="KW-0804">Transcription</keyword>
<keyword evidence="3" id="KW-0479">Metal-binding</keyword>
<comment type="similarity">
    <text evidence="2">Belongs to the THAP1 family.</text>
</comment>
<keyword evidence="10" id="KW-0539">Nucleus</keyword>
<evidence type="ECO:0000256" key="11">
    <source>
        <dbReference type="ARBA" id="ARBA00023306"/>
    </source>
</evidence>
<keyword evidence="7 13" id="KW-0175">Coiled coil</keyword>
<dbReference type="Proteomes" id="UP001168821">
    <property type="component" value="Unassembled WGS sequence"/>
</dbReference>
<evidence type="ECO:0000259" key="14">
    <source>
        <dbReference type="PROSITE" id="PS50950"/>
    </source>
</evidence>
<evidence type="ECO:0000256" key="2">
    <source>
        <dbReference type="ARBA" id="ARBA00006177"/>
    </source>
</evidence>
<dbReference type="GO" id="GO:0005654">
    <property type="term" value="C:nucleoplasm"/>
    <property type="evidence" value="ECO:0007669"/>
    <property type="project" value="UniProtKB-SubCell"/>
</dbReference>
<evidence type="ECO:0000256" key="10">
    <source>
        <dbReference type="ARBA" id="ARBA00023242"/>
    </source>
</evidence>